<name>A0A0D3MVI4_9CAUD</name>
<dbReference type="EMBL" id="KP027447">
    <property type="protein sequence ID" value="AJA42289.1"/>
    <property type="molecule type" value="Genomic_DNA"/>
</dbReference>
<protein>
    <submittedName>
        <fullName evidence="1">Uncharacterized protein</fullName>
    </submittedName>
</protein>
<reference evidence="1 2" key="1">
    <citation type="journal article" date="2015" name="Appl. Environ. Microbiol.">
        <title>Two Phages, phiIPLA-RODI and phiIPLA-C1C, Lyse Mono- and Dual-Species Staphylococcal Biofilms.</title>
        <authorList>
            <person name="Gutierrez D."/>
            <person name="Vandenheuvel D."/>
            <person name="Martinez B."/>
            <person name="Rodriguez A."/>
            <person name="Lavigne R."/>
            <person name="Garcia P."/>
        </authorList>
    </citation>
    <scope>NUCLEOTIDE SEQUENCE [LARGE SCALE GENOMIC DNA]</scope>
</reference>
<dbReference type="GeneID" id="26640986"/>
<accession>A0A0D3MVI4</accession>
<evidence type="ECO:0000313" key="2">
    <source>
        <dbReference type="Proteomes" id="UP000032689"/>
    </source>
</evidence>
<dbReference type="KEGG" id="vg:26640986"/>
<proteinExistence type="predicted"/>
<keyword evidence="2" id="KW-1185">Reference proteome</keyword>
<organism evidence="1 2">
    <name type="scientific">Staphylococcus phage vB_SepM_ phiIPLA-C1C</name>
    <dbReference type="NCBI Taxonomy" id="1572704"/>
    <lineage>
        <taxon>Viruses</taxon>
        <taxon>Duplodnaviria</taxon>
        <taxon>Heunggongvirae</taxon>
        <taxon>Uroviricota</taxon>
        <taxon>Caudoviricetes</taxon>
        <taxon>Herelleviridae</taxon>
        <taxon>Twortvirinae</taxon>
        <taxon>Sepunavirus</taxon>
        <taxon>Sepunavirus IPLAC1C</taxon>
    </lineage>
</organism>
<evidence type="ECO:0000313" key="1">
    <source>
        <dbReference type="EMBL" id="AJA42289.1"/>
    </source>
</evidence>
<dbReference type="RefSeq" id="YP_009214569.1">
    <property type="nucleotide sequence ID" value="NC_028962.1"/>
</dbReference>
<sequence length="168" mass="19720">MTKVKEIVLVLENCEYIKIPTKHLANIIIADIDISVRRNAINSIAKLQTANSIYFDIINPETIKTLGLFDEEDEESLSCSKRLIQHADIASVEVAYDDNSKEEYFVDWNWDNEYLNSYQDTQIAKNGNLHVLINRKKRLKEFLDSENFEVSYDYTIKEKESNEWGFWE</sequence>
<dbReference type="Proteomes" id="UP000032689">
    <property type="component" value="Segment"/>
</dbReference>